<dbReference type="Proteomes" id="UP000615446">
    <property type="component" value="Unassembled WGS sequence"/>
</dbReference>
<proteinExistence type="predicted"/>
<dbReference type="EMBL" id="BLAL01000262">
    <property type="protein sequence ID" value="GES98117.1"/>
    <property type="molecule type" value="Genomic_DNA"/>
</dbReference>
<comment type="caution">
    <text evidence="1">The sequence shown here is derived from an EMBL/GenBank/DDBJ whole genome shotgun (WGS) entry which is preliminary data.</text>
</comment>
<protein>
    <submittedName>
        <fullName evidence="1">Uncharacterized protein</fullName>
    </submittedName>
</protein>
<evidence type="ECO:0000313" key="2">
    <source>
        <dbReference type="Proteomes" id="UP000615446"/>
    </source>
</evidence>
<accession>A0A8H3M3P4</accession>
<sequence length="67" mass="7668">MNFLVTNTKIKNMTNVIMDHFIDLADDDSKDAGDGDRRNGQALVESLESGSIDWKIMCWKHVIPFIR</sequence>
<gene>
    <name evidence="1" type="ORF">RCL2_002467800</name>
</gene>
<name>A0A8H3M3P4_9GLOM</name>
<organism evidence="1 2">
    <name type="scientific">Rhizophagus clarus</name>
    <dbReference type="NCBI Taxonomy" id="94130"/>
    <lineage>
        <taxon>Eukaryota</taxon>
        <taxon>Fungi</taxon>
        <taxon>Fungi incertae sedis</taxon>
        <taxon>Mucoromycota</taxon>
        <taxon>Glomeromycotina</taxon>
        <taxon>Glomeromycetes</taxon>
        <taxon>Glomerales</taxon>
        <taxon>Glomeraceae</taxon>
        <taxon>Rhizophagus</taxon>
    </lineage>
</organism>
<reference evidence="1" key="1">
    <citation type="submission" date="2019-10" db="EMBL/GenBank/DDBJ databases">
        <title>Conservation and host-specific expression of non-tandemly repeated heterogenous ribosome RNA gene in arbuscular mycorrhizal fungi.</title>
        <authorList>
            <person name="Maeda T."/>
            <person name="Kobayashi Y."/>
            <person name="Nakagawa T."/>
            <person name="Ezawa T."/>
            <person name="Yamaguchi K."/>
            <person name="Bino T."/>
            <person name="Nishimoto Y."/>
            <person name="Shigenobu S."/>
            <person name="Kawaguchi M."/>
        </authorList>
    </citation>
    <scope>NUCLEOTIDE SEQUENCE</scope>
    <source>
        <strain evidence="1">HR1</strain>
    </source>
</reference>
<evidence type="ECO:0000313" key="1">
    <source>
        <dbReference type="EMBL" id="GES98117.1"/>
    </source>
</evidence>
<dbReference type="AlphaFoldDB" id="A0A8H3M3P4"/>